<evidence type="ECO:0000313" key="9">
    <source>
        <dbReference type="EMBL" id="RHW52235.1"/>
    </source>
</evidence>
<evidence type="ECO:0000256" key="1">
    <source>
        <dbReference type="ARBA" id="ARBA00004496"/>
    </source>
</evidence>
<evidence type="ECO:0000259" key="8">
    <source>
        <dbReference type="PROSITE" id="PS51101"/>
    </source>
</evidence>
<keyword evidence="10" id="KW-1185">Reference proteome</keyword>
<keyword evidence="5" id="KW-0808">Transferase</keyword>
<evidence type="ECO:0000256" key="6">
    <source>
        <dbReference type="ARBA" id="ARBA00022683"/>
    </source>
</evidence>
<dbReference type="OrthoDB" id="9788818at2"/>
<dbReference type="PROSITE" id="PS51101">
    <property type="entry name" value="PTS_EIIB_TYPE_4"/>
    <property type="match status" value="1"/>
</dbReference>
<reference evidence="9 10" key="1">
    <citation type="submission" date="2018-07" db="EMBL/GenBank/DDBJ databases">
        <title>Genome sequences of six Lactobacillus spp. isolated from bumble bee guts.</title>
        <authorList>
            <person name="Motta E.V.S."/>
            <person name="Moran N.A."/>
        </authorList>
    </citation>
    <scope>NUCLEOTIDE SEQUENCE [LARGE SCALE GENOMIC DNA]</scope>
    <source>
        <strain evidence="9 10">BI-1.1</strain>
    </source>
</reference>
<dbReference type="GO" id="GO:0016301">
    <property type="term" value="F:kinase activity"/>
    <property type="evidence" value="ECO:0007669"/>
    <property type="project" value="UniProtKB-KW"/>
</dbReference>
<gene>
    <name evidence="9" type="ORF">DS831_02600</name>
</gene>
<keyword evidence="3" id="KW-0963">Cytoplasm</keyword>
<evidence type="ECO:0000313" key="10">
    <source>
        <dbReference type="Proteomes" id="UP000284109"/>
    </source>
</evidence>
<dbReference type="RefSeq" id="WP_118900085.1">
    <property type="nucleotide sequence ID" value="NZ_JBHLWZ010000020.1"/>
</dbReference>
<keyword evidence="2" id="KW-0813">Transport</keyword>
<dbReference type="AlphaFoldDB" id="A0A3R7CQN5"/>
<sequence length="157" mass="17840">MSIEVVRIDDRLIHGQVATTWINDYEIEQVIIVDDEVNQDEMRKTMVGVAAPVGVKVRIFSTARFLEVMQKAKITRKTLLIMTTPITALELLENNFPIKEIIVGGMHMIEGRERISKAVSINEKEKDAFKKIAEYGTKLTVQTVPRDEKSDLLSLLQ</sequence>
<dbReference type="GO" id="GO:0008982">
    <property type="term" value="F:protein-N(PI)-phosphohistidine-sugar phosphotransferase activity"/>
    <property type="evidence" value="ECO:0007669"/>
    <property type="project" value="InterPro"/>
</dbReference>
<evidence type="ECO:0000256" key="3">
    <source>
        <dbReference type="ARBA" id="ARBA00022490"/>
    </source>
</evidence>
<evidence type="ECO:0000256" key="7">
    <source>
        <dbReference type="ARBA" id="ARBA00022777"/>
    </source>
</evidence>
<keyword evidence="7" id="KW-0418">Kinase</keyword>
<dbReference type="Proteomes" id="UP000284109">
    <property type="component" value="Unassembled WGS sequence"/>
</dbReference>
<dbReference type="InterPro" id="IPR036667">
    <property type="entry name" value="PTS_IIB_sorbose-sp_sf"/>
</dbReference>
<accession>A0A3R7CQN5</accession>
<protein>
    <submittedName>
        <fullName evidence="9">PTS mannose/fructose/sorbose transporter subunit IIB</fullName>
    </submittedName>
</protein>
<dbReference type="InterPro" id="IPR004720">
    <property type="entry name" value="PTS_IIB_sorbose-sp"/>
</dbReference>
<dbReference type="GO" id="GO:0005737">
    <property type="term" value="C:cytoplasm"/>
    <property type="evidence" value="ECO:0007669"/>
    <property type="project" value="UniProtKB-SubCell"/>
</dbReference>
<dbReference type="GO" id="GO:0009401">
    <property type="term" value="P:phosphoenolpyruvate-dependent sugar phosphotransferase system"/>
    <property type="evidence" value="ECO:0007669"/>
    <property type="project" value="UniProtKB-KW"/>
</dbReference>
<organism evidence="9 10">
    <name type="scientific">Bombilactobacillus bombi</name>
    <dbReference type="NCBI Taxonomy" id="1303590"/>
    <lineage>
        <taxon>Bacteria</taxon>
        <taxon>Bacillati</taxon>
        <taxon>Bacillota</taxon>
        <taxon>Bacilli</taxon>
        <taxon>Lactobacillales</taxon>
        <taxon>Lactobacillaceae</taxon>
        <taxon>Bombilactobacillus</taxon>
    </lineage>
</organism>
<name>A0A3R7CQN5_9LACO</name>
<proteinExistence type="predicted"/>
<evidence type="ECO:0000256" key="4">
    <source>
        <dbReference type="ARBA" id="ARBA00022597"/>
    </source>
</evidence>
<keyword evidence="4" id="KW-0762">Sugar transport</keyword>
<keyword evidence="6" id="KW-0598">Phosphotransferase system</keyword>
<dbReference type="EMBL" id="QOCR01000001">
    <property type="protein sequence ID" value="RHW52235.1"/>
    <property type="molecule type" value="Genomic_DNA"/>
</dbReference>
<dbReference type="SUPFAM" id="SSF52728">
    <property type="entry name" value="PTS IIb component"/>
    <property type="match status" value="1"/>
</dbReference>
<evidence type="ECO:0000256" key="5">
    <source>
        <dbReference type="ARBA" id="ARBA00022679"/>
    </source>
</evidence>
<comment type="caution">
    <text evidence="9">The sequence shown here is derived from an EMBL/GenBank/DDBJ whole genome shotgun (WGS) entry which is preliminary data.</text>
</comment>
<feature type="domain" description="PTS EIIB type-4" evidence="8">
    <location>
        <begin position="1"/>
        <end position="157"/>
    </location>
</feature>
<dbReference type="Gene3D" id="3.40.35.10">
    <property type="entry name" value="Phosphotransferase system, sorbose subfamily IIB component"/>
    <property type="match status" value="1"/>
</dbReference>
<evidence type="ECO:0000256" key="2">
    <source>
        <dbReference type="ARBA" id="ARBA00022448"/>
    </source>
</evidence>
<dbReference type="Pfam" id="PF03830">
    <property type="entry name" value="PTSIIB_sorb"/>
    <property type="match status" value="1"/>
</dbReference>
<comment type="subcellular location">
    <subcellularLocation>
        <location evidence="1">Cytoplasm</location>
    </subcellularLocation>
</comment>